<evidence type="ECO:0000256" key="3">
    <source>
        <dbReference type="ARBA" id="ARBA00022960"/>
    </source>
</evidence>
<dbReference type="Proteomes" id="UP000191153">
    <property type="component" value="Unassembled WGS sequence"/>
</dbReference>
<dbReference type="Pfam" id="PF08239">
    <property type="entry name" value="SH3_3"/>
    <property type="match status" value="1"/>
</dbReference>
<accession>A0A1T4K1U4</accession>
<dbReference type="GO" id="GO:0009252">
    <property type="term" value="P:peptidoglycan biosynthetic process"/>
    <property type="evidence" value="ECO:0007669"/>
    <property type="project" value="UniProtKB-UniPathway"/>
</dbReference>
<dbReference type="Gene3D" id="2.30.30.40">
    <property type="entry name" value="SH3 Domains"/>
    <property type="match status" value="1"/>
</dbReference>
<keyword evidence="5 6" id="KW-0961">Cell wall biogenesis/degradation</keyword>
<dbReference type="EMBL" id="FUWX01000004">
    <property type="protein sequence ID" value="SJZ36349.1"/>
    <property type="molecule type" value="Genomic_DNA"/>
</dbReference>
<dbReference type="InterPro" id="IPR005490">
    <property type="entry name" value="LD_TPept_cat_dom"/>
</dbReference>
<dbReference type="InterPro" id="IPR003646">
    <property type="entry name" value="SH3-like_bac-type"/>
</dbReference>
<keyword evidence="3 6" id="KW-0133">Cell shape</keyword>
<gene>
    <name evidence="8" type="ORF">SAMN02745174_00248</name>
</gene>
<evidence type="ECO:0000256" key="2">
    <source>
        <dbReference type="ARBA" id="ARBA00022679"/>
    </source>
</evidence>
<organism evidence="8 9">
    <name type="scientific">Cetobacterium ceti</name>
    <dbReference type="NCBI Taxonomy" id="180163"/>
    <lineage>
        <taxon>Bacteria</taxon>
        <taxon>Fusobacteriati</taxon>
        <taxon>Fusobacteriota</taxon>
        <taxon>Fusobacteriia</taxon>
        <taxon>Fusobacteriales</taxon>
        <taxon>Fusobacteriaceae</taxon>
        <taxon>Cetobacterium</taxon>
    </lineage>
</organism>
<reference evidence="8 9" key="1">
    <citation type="submission" date="2017-02" db="EMBL/GenBank/DDBJ databases">
        <authorList>
            <person name="Peterson S.W."/>
        </authorList>
    </citation>
    <scope>NUCLEOTIDE SEQUENCE [LARGE SCALE GENOMIC DNA]</scope>
    <source>
        <strain evidence="8 9">ATCC 700028</strain>
    </source>
</reference>
<feature type="active site" description="Nucleophile" evidence="6">
    <location>
        <position position="373"/>
    </location>
</feature>
<evidence type="ECO:0000313" key="8">
    <source>
        <dbReference type="EMBL" id="SJZ36349.1"/>
    </source>
</evidence>
<dbReference type="Pfam" id="PF03734">
    <property type="entry name" value="YkuD"/>
    <property type="match status" value="1"/>
</dbReference>
<dbReference type="AlphaFoldDB" id="A0A1T4K1U4"/>
<dbReference type="OrthoDB" id="92744at2"/>
<feature type="active site" description="Proton donor/acceptor" evidence="6">
    <location>
        <position position="341"/>
    </location>
</feature>
<name>A0A1T4K1U4_9FUSO</name>
<evidence type="ECO:0000313" key="9">
    <source>
        <dbReference type="Proteomes" id="UP000191153"/>
    </source>
</evidence>
<dbReference type="STRING" id="180163.SAMN02745174_00248"/>
<dbReference type="UniPathway" id="UPA00219"/>
<evidence type="ECO:0000256" key="4">
    <source>
        <dbReference type="ARBA" id="ARBA00022984"/>
    </source>
</evidence>
<dbReference type="PROSITE" id="PS52029">
    <property type="entry name" value="LD_TPASE"/>
    <property type="match status" value="1"/>
</dbReference>
<dbReference type="CDD" id="cd16913">
    <property type="entry name" value="YkuD_like"/>
    <property type="match status" value="1"/>
</dbReference>
<dbReference type="GO" id="GO:0016740">
    <property type="term" value="F:transferase activity"/>
    <property type="evidence" value="ECO:0007669"/>
    <property type="project" value="UniProtKB-KW"/>
</dbReference>
<keyword evidence="2" id="KW-0808">Transferase</keyword>
<dbReference type="SUPFAM" id="SSF141523">
    <property type="entry name" value="L,D-transpeptidase catalytic domain-like"/>
    <property type="match status" value="1"/>
</dbReference>
<comment type="pathway">
    <text evidence="1 6">Cell wall biogenesis; peptidoglycan biosynthesis.</text>
</comment>
<protein>
    <submittedName>
        <fullName evidence="8">L,D-transpeptidase catalytic domain</fullName>
    </submittedName>
</protein>
<dbReference type="GO" id="GO:0008360">
    <property type="term" value="P:regulation of cell shape"/>
    <property type="evidence" value="ECO:0007669"/>
    <property type="project" value="UniProtKB-UniRule"/>
</dbReference>
<keyword evidence="9" id="KW-1185">Reference proteome</keyword>
<dbReference type="GO" id="GO:0071555">
    <property type="term" value="P:cell wall organization"/>
    <property type="evidence" value="ECO:0007669"/>
    <property type="project" value="UniProtKB-UniRule"/>
</dbReference>
<feature type="domain" description="L,D-TPase catalytic" evidence="7">
    <location>
        <begin position="260"/>
        <end position="396"/>
    </location>
</feature>
<dbReference type="Gene3D" id="2.40.440.10">
    <property type="entry name" value="L,D-transpeptidase catalytic domain-like"/>
    <property type="match status" value="1"/>
</dbReference>
<proteinExistence type="predicted"/>
<evidence type="ECO:0000256" key="6">
    <source>
        <dbReference type="PROSITE-ProRule" id="PRU01373"/>
    </source>
</evidence>
<sequence>MLESRGLLKNRPGDEMKEIRKKFLSVVLLGGLSMIMNSEIFAIQKSYVKEVTKVYTNMIPMDIPVNLETTTGQPKYLDYVYIKSVDAPLRVDASTTAKIIKKYPFNTKFQLLEKVISKAGTEWYKVRNEDGNIGFISYRLVTLREFRFNKMMEKIDYLENFVNREIGEGKEIVATNTYVPNPYNTNLKWERDKYGTTLDQNGVGIYKGERIFIPDRSLVAIESETKDKAFVKVASLKESPLEVDKKILTEYPKFDPNFRKVIVIDIKNQNQGAFEKKDGQWELISYAYNKTGMESQVGFDTPRGYFLVPMAKYEMGYRNEQGKNQGYAKYAIRFSGGGYIHGTPINFEEDINREFFMEQKNGILGTVPGTRKCIRNVEPHAEFLFNWVTGGKVNPRSNEQRPDENVLFIVF</sequence>
<evidence type="ECO:0000256" key="1">
    <source>
        <dbReference type="ARBA" id="ARBA00004752"/>
    </source>
</evidence>
<evidence type="ECO:0000256" key="5">
    <source>
        <dbReference type="ARBA" id="ARBA00023316"/>
    </source>
</evidence>
<dbReference type="InterPro" id="IPR038063">
    <property type="entry name" value="Transpep_catalytic_dom"/>
</dbReference>
<keyword evidence="4 6" id="KW-0573">Peptidoglycan synthesis</keyword>
<dbReference type="RefSeq" id="WP_159443543.1">
    <property type="nucleotide sequence ID" value="NZ_FUWX01000004.1"/>
</dbReference>
<evidence type="ECO:0000259" key="7">
    <source>
        <dbReference type="PROSITE" id="PS52029"/>
    </source>
</evidence>